<dbReference type="KEGG" id="aarg:Aargi30884_01600"/>
<dbReference type="KEGG" id="aarg:Aargi30884_03350"/>
<evidence type="ECO:0000313" key="3">
    <source>
        <dbReference type="Proteomes" id="UP000464754"/>
    </source>
</evidence>
<name>A0A6N4TH68_9FIRM</name>
<dbReference type="EMBL" id="AP019695">
    <property type="protein sequence ID" value="BBK21432.1"/>
    <property type="molecule type" value="Genomic_DNA"/>
</dbReference>
<evidence type="ECO:0000313" key="2">
    <source>
        <dbReference type="EMBL" id="BBK21432.1"/>
    </source>
</evidence>
<reference evidence="2" key="2">
    <citation type="journal article" date="2020" name="Int. J. Syst. Evol. Microbiol.">
        <title>Amedibacterium intestinale gen. nov., sp. nov., isolated from human faeces, and reclassification of Eubacterium dolichum Moore et al. 1976 (Approved Lists 1980) as Amedibacillus dolichus gen. nov., comb. nov.</title>
        <authorList>
            <person name="Ikeyama N."/>
            <person name="Toyoda A."/>
            <person name="Morohoshi S."/>
            <person name="Kunihiro T."/>
            <person name="Murakami T."/>
            <person name="Mori H."/>
            <person name="Iino T."/>
            <person name="Ohkuma M."/>
            <person name="Sakamoto M."/>
        </authorList>
    </citation>
    <scope>NUCLEOTIDE SEQUENCE</scope>
    <source>
        <strain evidence="2">JCM 30884</strain>
    </source>
</reference>
<keyword evidence="3" id="KW-1185">Reference proteome</keyword>
<organism evidence="2 3">
    <name type="scientific">Amedibacterium intestinale</name>
    <dbReference type="NCBI Taxonomy" id="2583452"/>
    <lineage>
        <taxon>Bacteria</taxon>
        <taxon>Bacillati</taxon>
        <taxon>Bacillota</taxon>
        <taxon>Erysipelotrichia</taxon>
        <taxon>Erysipelotrichales</taxon>
        <taxon>Erysipelotrichaceae</taxon>
        <taxon>Amedibacterium</taxon>
    </lineage>
</organism>
<protein>
    <submittedName>
        <fullName evidence="2">Uncharacterized protein</fullName>
    </submittedName>
</protein>
<dbReference type="Proteomes" id="UP000464754">
    <property type="component" value="Chromosome"/>
</dbReference>
<dbReference type="AlphaFoldDB" id="A0A6N4TH68"/>
<accession>A0A6N4TH68</accession>
<evidence type="ECO:0000313" key="1">
    <source>
        <dbReference type="EMBL" id="BBK21257.1"/>
    </source>
</evidence>
<reference evidence="3" key="1">
    <citation type="submission" date="2019-05" db="EMBL/GenBank/DDBJ databases">
        <title>Complete genome sequencing of Absiella argi strain JCM 30884.</title>
        <authorList>
            <person name="Sakamoto M."/>
            <person name="Murakami T."/>
            <person name="Mori H."/>
        </authorList>
    </citation>
    <scope>NUCLEOTIDE SEQUENCE [LARGE SCALE GENOMIC DNA]</scope>
    <source>
        <strain evidence="3">JCM 30884</strain>
    </source>
</reference>
<proteinExistence type="predicted"/>
<sequence>MVQIIVCVILSVYIIYLIELPVQKRNVFYKVTRLSEKKRENLGVKNLKKEKNLMFIRWTYEWQEKEISVTKRRFAFTNQTVLCDQKATMEMYMKYLSVKYHIGFLIKSKTAQRILFLRRRTNE</sequence>
<dbReference type="EMBL" id="AP019695">
    <property type="protein sequence ID" value="BBK21257.1"/>
    <property type="molecule type" value="Genomic_DNA"/>
</dbReference>
<gene>
    <name evidence="1" type="ORF">Aargi30884_01600</name>
    <name evidence="2" type="ORF">Aargi30884_03350</name>
</gene>